<name>A0A1F7ID72_9BACT</name>
<dbReference type="STRING" id="1802056.A2954_06840"/>
<protein>
    <recommendedName>
        <fullName evidence="2 6">Orotate phosphoribosyltransferase</fullName>
        <shortName evidence="6">OPRT</shortName>
        <shortName evidence="6">OPRTase</shortName>
        <ecNumber evidence="2 6">2.4.2.10</ecNumber>
    </recommendedName>
</protein>
<comment type="similarity">
    <text evidence="6">Belongs to the purine/pyrimidine phosphoribosyltransferase family. PyrE subfamily.</text>
</comment>
<dbReference type="GO" id="GO:0044205">
    <property type="term" value="P:'de novo' UMP biosynthetic process"/>
    <property type="evidence" value="ECO:0007669"/>
    <property type="project" value="UniProtKB-UniRule"/>
</dbReference>
<evidence type="ECO:0000313" key="10">
    <source>
        <dbReference type="Proteomes" id="UP000177698"/>
    </source>
</evidence>
<accession>A0A1F7ID72</accession>
<dbReference type="AlphaFoldDB" id="A0A1F7ID72"/>
<dbReference type="EC" id="2.4.2.10" evidence="2 6"/>
<evidence type="ECO:0000256" key="1">
    <source>
        <dbReference type="ARBA" id="ARBA00004889"/>
    </source>
</evidence>
<keyword evidence="7" id="KW-0472">Membrane</keyword>
<dbReference type="SUPFAM" id="SSF53271">
    <property type="entry name" value="PRTase-like"/>
    <property type="match status" value="1"/>
</dbReference>
<dbReference type="Gene3D" id="3.40.50.2020">
    <property type="match status" value="1"/>
</dbReference>
<proteinExistence type="inferred from homology"/>
<keyword evidence="6" id="KW-0460">Magnesium</keyword>
<comment type="caution">
    <text evidence="9">The sequence shown here is derived from an EMBL/GenBank/DDBJ whole genome shotgun (WGS) entry which is preliminary data.</text>
</comment>
<comment type="catalytic activity">
    <reaction evidence="6">
        <text>orotidine 5'-phosphate + diphosphate = orotate + 5-phospho-alpha-D-ribose 1-diphosphate</text>
        <dbReference type="Rhea" id="RHEA:10380"/>
        <dbReference type="ChEBI" id="CHEBI:30839"/>
        <dbReference type="ChEBI" id="CHEBI:33019"/>
        <dbReference type="ChEBI" id="CHEBI:57538"/>
        <dbReference type="ChEBI" id="CHEBI:58017"/>
        <dbReference type="EC" id="2.4.2.10"/>
    </reaction>
</comment>
<reference evidence="9 10" key="1">
    <citation type="journal article" date="2016" name="Nat. Commun.">
        <title>Thousands of microbial genomes shed light on interconnected biogeochemical processes in an aquifer system.</title>
        <authorList>
            <person name="Anantharaman K."/>
            <person name="Brown C.T."/>
            <person name="Hug L.A."/>
            <person name="Sharon I."/>
            <person name="Castelle C.J."/>
            <person name="Probst A.J."/>
            <person name="Thomas B.C."/>
            <person name="Singh A."/>
            <person name="Wilkins M.J."/>
            <person name="Karaoz U."/>
            <person name="Brodie E.L."/>
            <person name="Williams K.H."/>
            <person name="Hubbard S.S."/>
            <person name="Banfield J.F."/>
        </authorList>
    </citation>
    <scope>NUCLEOTIDE SEQUENCE [LARGE SCALE GENOMIC DNA]</scope>
</reference>
<evidence type="ECO:0000256" key="5">
    <source>
        <dbReference type="ARBA" id="ARBA00022975"/>
    </source>
</evidence>
<evidence type="ECO:0000256" key="4">
    <source>
        <dbReference type="ARBA" id="ARBA00022679"/>
    </source>
</evidence>
<dbReference type="HAMAP" id="MF_01208">
    <property type="entry name" value="PyrE"/>
    <property type="match status" value="1"/>
</dbReference>
<evidence type="ECO:0000256" key="6">
    <source>
        <dbReference type="HAMAP-Rule" id="MF_01208"/>
    </source>
</evidence>
<dbReference type="GO" id="GO:0004588">
    <property type="term" value="F:orotate phosphoribosyltransferase activity"/>
    <property type="evidence" value="ECO:0007669"/>
    <property type="project" value="UniProtKB-UniRule"/>
</dbReference>
<comment type="caution">
    <text evidence="6">Lacks conserved residue(s) required for the propagation of feature annotation.</text>
</comment>
<feature type="binding site" evidence="6">
    <location>
        <position position="154"/>
    </location>
    <ligand>
        <name>orotate</name>
        <dbReference type="ChEBI" id="CHEBI:30839"/>
    </ligand>
</feature>
<keyword evidence="3 6" id="KW-0328">Glycosyltransferase</keyword>
<dbReference type="PANTHER" id="PTHR19278">
    <property type="entry name" value="OROTATE PHOSPHORIBOSYLTRANSFERASE"/>
    <property type="match status" value="1"/>
</dbReference>
<keyword evidence="4 6" id="KW-0808">Transferase</keyword>
<feature type="transmembrane region" description="Helical" evidence="7">
    <location>
        <begin position="64"/>
        <end position="82"/>
    </location>
</feature>
<comment type="pathway">
    <text evidence="1 6">Pyrimidine metabolism; UMP biosynthesis via de novo pathway; UMP from orotate: step 1/2.</text>
</comment>
<dbReference type="Pfam" id="PF00156">
    <property type="entry name" value="Pribosyltran"/>
    <property type="match status" value="1"/>
</dbReference>
<dbReference type="InterPro" id="IPR000836">
    <property type="entry name" value="PRTase_dom"/>
</dbReference>
<dbReference type="GO" id="GO:0019856">
    <property type="term" value="P:pyrimidine nucleobase biosynthetic process"/>
    <property type="evidence" value="ECO:0007669"/>
    <property type="project" value="TreeGrafter"/>
</dbReference>
<sequence>MKKDVISILKKVGAIITGSHIVLTSGRHTDAYINPDKLLPNTKEVSQIAKIYASTFADKDLDVVVGPAVGGIVISTWVAYYLSKIKKKNILGIFTEKSSDNNQIFDRGFDKLVKGKKVLVVEDITTTGGSARKAANSVKKAGGKVTMVSVMVNRDPEKVNSKVIGYPFKPLTIFNISSFDEKNCPLCKKNVPINTEVGHGKEFLKKKKKNEI</sequence>
<feature type="domain" description="Phosphoribosyltransferase" evidence="8">
    <location>
        <begin position="42"/>
        <end position="158"/>
    </location>
</feature>
<keyword evidence="7" id="KW-1133">Transmembrane helix</keyword>
<dbReference type="PANTHER" id="PTHR19278:SF9">
    <property type="entry name" value="URIDINE 5'-MONOPHOSPHATE SYNTHASE"/>
    <property type="match status" value="1"/>
</dbReference>
<comment type="cofactor">
    <cofactor evidence="6">
        <name>Mg(2+)</name>
        <dbReference type="ChEBI" id="CHEBI:18420"/>
    </cofactor>
</comment>
<dbReference type="EMBL" id="MGAG01000013">
    <property type="protein sequence ID" value="OGK41307.1"/>
    <property type="molecule type" value="Genomic_DNA"/>
</dbReference>
<feature type="binding site" evidence="6">
    <location>
        <position position="126"/>
    </location>
    <ligand>
        <name>orotate</name>
        <dbReference type="ChEBI" id="CHEBI:30839"/>
    </ligand>
</feature>
<gene>
    <name evidence="6" type="primary">pyrE</name>
    <name evidence="9" type="ORF">A2954_06840</name>
</gene>
<feature type="binding site" description="in other chain" evidence="6">
    <location>
        <begin position="122"/>
        <end position="130"/>
    </location>
    <ligand>
        <name>5-phospho-alpha-D-ribose 1-diphosphate</name>
        <dbReference type="ChEBI" id="CHEBI:58017"/>
        <note>ligand shared between dimeric partners</note>
    </ligand>
</feature>
<evidence type="ECO:0000256" key="3">
    <source>
        <dbReference type="ARBA" id="ARBA00022676"/>
    </source>
</evidence>
<keyword evidence="5 6" id="KW-0665">Pyrimidine biosynthesis</keyword>
<dbReference type="Proteomes" id="UP000177698">
    <property type="component" value="Unassembled WGS sequence"/>
</dbReference>
<evidence type="ECO:0000256" key="2">
    <source>
        <dbReference type="ARBA" id="ARBA00011971"/>
    </source>
</evidence>
<comment type="function">
    <text evidence="6">Catalyzes the transfer of a ribosyl phosphate group from 5-phosphoribose 1-diphosphate to orotate, leading to the formation of orotidine monophosphate (OMP).</text>
</comment>
<dbReference type="GO" id="GO:0000287">
    <property type="term" value="F:magnesium ion binding"/>
    <property type="evidence" value="ECO:0007669"/>
    <property type="project" value="UniProtKB-UniRule"/>
</dbReference>
<evidence type="ECO:0000256" key="7">
    <source>
        <dbReference type="SAM" id="Phobius"/>
    </source>
</evidence>
<organism evidence="9 10">
    <name type="scientific">Candidatus Roizmanbacteria bacterium RIFCSPLOWO2_01_FULL_37_12</name>
    <dbReference type="NCBI Taxonomy" id="1802056"/>
    <lineage>
        <taxon>Bacteria</taxon>
        <taxon>Candidatus Roizmaniibacteriota</taxon>
    </lineage>
</organism>
<evidence type="ECO:0000259" key="8">
    <source>
        <dbReference type="Pfam" id="PF00156"/>
    </source>
</evidence>
<dbReference type="InterPro" id="IPR023031">
    <property type="entry name" value="OPRT"/>
</dbReference>
<dbReference type="UniPathway" id="UPA00070">
    <property type="reaction ID" value="UER00119"/>
</dbReference>
<dbReference type="CDD" id="cd06223">
    <property type="entry name" value="PRTases_typeI"/>
    <property type="match status" value="1"/>
</dbReference>
<comment type="subunit">
    <text evidence="6">Homodimer.</text>
</comment>
<dbReference type="InterPro" id="IPR029057">
    <property type="entry name" value="PRTase-like"/>
</dbReference>
<keyword evidence="7" id="KW-0812">Transmembrane</keyword>
<feature type="binding site" description="in other chain" evidence="6">
    <location>
        <position position="97"/>
    </location>
    <ligand>
        <name>5-phospho-alpha-D-ribose 1-diphosphate</name>
        <dbReference type="ChEBI" id="CHEBI:58017"/>
        <note>ligand shared between dimeric partners</note>
    </ligand>
</feature>
<evidence type="ECO:0000313" key="9">
    <source>
        <dbReference type="EMBL" id="OGK41307.1"/>
    </source>
</evidence>